<dbReference type="AlphaFoldDB" id="A0A2H1WXY4"/>
<evidence type="ECO:0000313" key="1">
    <source>
        <dbReference type="EMBL" id="SOQ57862.1"/>
    </source>
</evidence>
<gene>
    <name evidence="1" type="ORF">SFRICE_023772</name>
</gene>
<dbReference type="EMBL" id="ODYU01011871">
    <property type="protein sequence ID" value="SOQ57862.1"/>
    <property type="molecule type" value="Genomic_DNA"/>
</dbReference>
<protein>
    <submittedName>
        <fullName evidence="1">SFRICE_023772</fullName>
    </submittedName>
</protein>
<sequence>MVNVLLIIFCVIVLGLVAFMFEHNLTNPANYRLKHFFFSPFKSSLNSRTKFAKSGQPFSSFSETNEQQLIFIYCIDYF</sequence>
<organism evidence="1">
    <name type="scientific">Spodoptera frugiperda</name>
    <name type="common">Fall armyworm</name>
    <dbReference type="NCBI Taxonomy" id="7108"/>
    <lineage>
        <taxon>Eukaryota</taxon>
        <taxon>Metazoa</taxon>
        <taxon>Ecdysozoa</taxon>
        <taxon>Arthropoda</taxon>
        <taxon>Hexapoda</taxon>
        <taxon>Insecta</taxon>
        <taxon>Pterygota</taxon>
        <taxon>Neoptera</taxon>
        <taxon>Endopterygota</taxon>
        <taxon>Lepidoptera</taxon>
        <taxon>Glossata</taxon>
        <taxon>Ditrysia</taxon>
        <taxon>Noctuoidea</taxon>
        <taxon>Noctuidae</taxon>
        <taxon>Amphipyrinae</taxon>
        <taxon>Spodoptera</taxon>
    </lineage>
</organism>
<name>A0A2H1WXY4_SPOFR</name>
<proteinExistence type="predicted"/>
<accession>A0A2H1WXY4</accession>
<reference evidence="1" key="1">
    <citation type="submission" date="2016-07" db="EMBL/GenBank/DDBJ databases">
        <authorList>
            <person name="Bretaudeau A."/>
        </authorList>
    </citation>
    <scope>NUCLEOTIDE SEQUENCE</scope>
    <source>
        <strain evidence="1">Rice</strain>
        <tissue evidence="1">Whole body</tissue>
    </source>
</reference>